<evidence type="ECO:0000313" key="4">
    <source>
        <dbReference type="Proteomes" id="UP000283003"/>
    </source>
</evidence>
<proteinExistence type="predicted"/>
<dbReference type="Gene3D" id="3.40.50.720">
    <property type="entry name" value="NAD(P)-binding Rossmann-like Domain"/>
    <property type="match status" value="1"/>
</dbReference>
<evidence type="ECO:0000313" key="3">
    <source>
        <dbReference type="EMBL" id="RVQ66007.1"/>
    </source>
</evidence>
<evidence type="ECO:0000256" key="1">
    <source>
        <dbReference type="SAM" id="MobiDB-lite"/>
    </source>
</evidence>
<dbReference type="SUPFAM" id="SSF51735">
    <property type="entry name" value="NAD(P)-binding Rossmann-fold domains"/>
    <property type="match status" value="1"/>
</dbReference>
<protein>
    <submittedName>
        <fullName evidence="3">NAD-dependent epimerase/dehydratase family protein</fullName>
    </submittedName>
</protein>
<sequence length="335" mass="35303">MRRDHGPTYRRTGRSAGLCPAQRGHPPRPDGAAVIIGLTGATGFVGSTLLDLALEQGHEIRALTRREQAERAGVTWVRGDLATQTALLSVCDGADAVVHVAGVVNAPDKAGFVAGNVTGTKATLAAAAAAGVGRFVHVSSLSAREPMLSDYGKSKFGGEVAVENSDLACTIVRPPAIYGPRDTEMFELFKAARLGIVPLPPEGRASMIHVSDLAALLLALATDGGLYAGQVYEVDDGTDGGWRHGDMARAIGDAMGCKVIPLSMPAALVKGAARIDRMVRGANAKLTPDRANYMVHPDWVVTPDSQPPPAFWLPRIDTREGLKQTAAWYRAAGWL</sequence>
<dbReference type="InterPro" id="IPR001509">
    <property type="entry name" value="Epimerase_deHydtase"/>
</dbReference>
<evidence type="ECO:0000259" key="2">
    <source>
        <dbReference type="Pfam" id="PF01370"/>
    </source>
</evidence>
<accession>A0A437GVS9</accession>
<keyword evidence="4" id="KW-1185">Reference proteome</keyword>
<feature type="region of interest" description="Disordered" evidence="1">
    <location>
        <begin position="1"/>
        <end position="26"/>
    </location>
</feature>
<dbReference type="GO" id="GO:0004029">
    <property type="term" value="F:aldehyde dehydrogenase (NAD+) activity"/>
    <property type="evidence" value="ECO:0007669"/>
    <property type="project" value="TreeGrafter"/>
</dbReference>
<dbReference type="InterPro" id="IPR036291">
    <property type="entry name" value="NAD(P)-bd_dom_sf"/>
</dbReference>
<feature type="domain" description="NAD-dependent epimerase/dehydratase" evidence="2">
    <location>
        <begin position="38"/>
        <end position="223"/>
    </location>
</feature>
<organism evidence="3 4">
    <name type="scientific">Croceicoccus ponticola</name>
    <dbReference type="NCBI Taxonomy" id="2217664"/>
    <lineage>
        <taxon>Bacteria</taxon>
        <taxon>Pseudomonadati</taxon>
        <taxon>Pseudomonadota</taxon>
        <taxon>Alphaproteobacteria</taxon>
        <taxon>Sphingomonadales</taxon>
        <taxon>Erythrobacteraceae</taxon>
        <taxon>Croceicoccus</taxon>
    </lineage>
</organism>
<name>A0A437GVS9_9SPHN</name>
<dbReference type="EMBL" id="RXOL01000005">
    <property type="protein sequence ID" value="RVQ66007.1"/>
    <property type="molecule type" value="Genomic_DNA"/>
</dbReference>
<dbReference type="PANTHER" id="PTHR48079">
    <property type="entry name" value="PROTEIN YEEZ"/>
    <property type="match status" value="1"/>
</dbReference>
<dbReference type="GO" id="GO:0005737">
    <property type="term" value="C:cytoplasm"/>
    <property type="evidence" value="ECO:0007669"/>
    <property type="project" value="TreeGrafter"/>
</dbReference>
<dbReference type="PANTHER" id="PTHR48079:SF6">
    <property type="entry name" value="NAD(P)-BINDING DOMAIN-CONTAINING PROTEIN-RELATED"/>
    <property type="match status" value="1"/>
</dbReference>
<reference evidence="3 4" key="1">
    <citation type="submission" date="2018-12" db="EMBL/GenBank/DDBJ databases">
        <title>Croceicoccus ponticola sp. nov., a lipolytic bacterium isolated from seawater.</title>
        <authorList>
            <person name="Yoon J.-H."/>
        </authorList>
    </citation>
    <scope>NUCLEOTIDE SEQUENCE [LARGE SCALE GENOMIC DNA]</scope>
    <source>
        <strain evidence="3 4">GM-16</strain>
    </source>
</reference>
<dbReference type="OrthoDB" id="9814124at2"/>
<comment type="caution">
    <text evidence="3">The sequence shown here is derived from an EMBL/GenBank/DDBJ whole genome shotgun (WGS) entry which is preliminary data.</text>
</comment>
<gene>
    <name evidence="3" type="ORF">EKN06_11680</name>
</gene>
<dbReference type="AlphaFoldDB" id="A0A437GVS9"/>
<dbReference type="InterPro" id="IPR051783">
    <property type="entry name" value="NAD(P)-dependent_oxidoreduct"/>
</dbReference>
<dbReference type="Proteomes" id="UP000283003">
    <property type="component" value="Unassembled WGS sequence"/>
</dbReference>
<dbReference type="Pfam" id="PF01370">
    <property type="entry name" value="Epimerase"/>
    <property type="match status" value="1"/>
</dbReference>